<feature type="region of interest" description="Disordered" evidence="1">
    <location>
        <begin position="188"/>
        <end position="252"/>
    </location>
</feature>
<feature type="transmembrane region" description="Helical" evidence="2">
    <location>
        <begin position="81"/>
        <end position="102"/>
    </location>
</feature>
<evidence type="ECO:0000313" key="4">
    <source>
        <dbReference type="Proteomes" id="UP000727506"/>
    </source>
</evidence>
<name>A0A943USL6_9ACTN</name>
<feature type="compositionally biased region" description="Basic and acidic residues" evidence="1">
    <location>
        <begin position="192"/>
        <end position="224"/>
    </location>
</feature>
<protein>
    <submittedName>
        <fullName evidence="3">DUF805 domain-containing protein</fullName>
    </submittedName>
</protein>
<evidence type="ECO:0000256" key="2">
    <source>
        <dbReference type="SAM" id="Phobius"/>
    </source>
</evidence>
<keyword evidence="2" id="KW-0812">Transmembrane</keyword>
<feature type="transmembrane region" description="Helical" evidence="2">
    <location>
        <begin position="108"/>
        <end position="127"/>
    </location>
</feature>
<feature type="compositionally biased region" description="Low complexity" evidence="1">
    <location>
        <begin position="21"/>
        <end position="36"/>
    </location>
</feature>
<dbReference type="Proteomes" id="UP000727506">
    <property type="component" value="Unassembled WGS sequence"/>
</dbReference>
<organism evidence="3 4">
    <name type="scientific">Slackia piriformis</name>
    <dbReference type="NCBI Taxonomy" id="626934"/>
    <lineage>
        <taxon>Bacteria</taxon>
        <taxon>Bacillati</taxon>
        <taxon>Actinomycetota</taxon>
        <taxon>Coriobacteriia</taxon>
        <taxon>Eggerthellales</taxon>
        <taxon>Eggerthellaceae</taxon>
        <taxon>Slackia</taxon>
    </lineage>
</organism>
<gene>
    <name evidence="3" type="ORF">KH142_01125</name>
</gene>
<dbReference type="AlphaFoldDB" id="A0A943USL6"/>
<dbReference type="EMBL" id="JAGZSV010000008">
    <property type="protein sequence ID" value="MBS6940091.1"/>
    <property type="molecule type" value="Genomic_DNA"/>
</dbReference>
<evidence type="ECO:0000313" key="3">
    <source>
        <dbReference type="EMBL" id="MBS6940091.1"/>
    </source>
</evidence>
<keyword evidence="2" id="KW-1133">Transmembrane helix</keyword>
<comment type="caution">
    <text evidence="3">The sequence shown here is derived from an EMBL/GenBank/DDBJ whole genome shotgun (WGS) entry which is preliminary data.</text>
</comment>
<keyword evidence="2" id="KW-0472">Membrane</keyword>
<reference evidence="3" key="1">
    <citation type="submission" date="2021-02" db="EMBL/GenBank/DDBJ databases">
        <title>Infant gut strain persistence is associated with maternal origin, phylogeny, and functional potential including surface adhesion and iron acquisition.</title>
        <authorList>
            <person name="Lou Y.C."/>
        </authorList>
    </citation>
    <scope>NUCLEOTIDE SEQUENCE</scope>
    <source>
        <strain evidence="3">L2_039_000G1_dasL2_039_000G1_concoct_11</strain>
    </source>
</reference>
<sequence>MSQRNPMNERYQSEQPKGQTKKSAAAAKPKAKAAASVYVRPAGHTPKEKKAIKKAQRAKQAELDRMFYNPPTEQYKKLRRIWWVLLISAIVLTVLGMIMPNFMPDNIWATWICIIPAYGCIIGALWLDFSKIRKVRRAYQMEMMKKHPKEVKQHMATNAANQVAQQKEDARKAKKEAKAAKPVKRFGHVFGGKKEAEPSAEQEAQKKAAAEKEAAEAKAKEDASKPIAQLKAEREAAKKAEREAAAHEDCSK</sequence>
<evidence type="ECO:0000256" key="1">
    <source>
        <dbReference type="SAM" id="MobiDB-lite"/>
    </source>
</evidence>
<proteinExistence type="predicted"/>
<accession>A0A943USL6</accession>
<feature type="region of interest" description="Disordered" evidence="1">
    <location>
        <begin position="1"/>
        <end position="36"/>
    </location>
</feature>
<feature type="compositionally biased region" description="Basic and acidic residues" evidence="1">
    <location>
        <begin position="231"/>
        <end position="252"/>
    </location>
</feature>